<evidence type="ECO:0000313" key="12">
    <source>
        <dbReference type="Proteomes" id="UP000005439"/>
    </source>
</evidence>
<dbReference type="STRING" id="679936.Sulac_2829"/>
<dbReference type="PATRIC" id="fig|679936.5.peg.2923"/>
<keyword evidence="5 10" id="KW-0375">Hydrogen ion transport</keyword>
<accession>G8TZ20</accession>
<protein>
    <recommendedName>
        <fullName evidence="10">ATP synthase gamma chain</fullName>
    </recommendedName>
    <alternativeName>
        <fullName evidence="10">ATP synthase F1 sector gamma subunit</fullName>
    </alternativeName>
    <alternativeName>
        <fullName evidence="10">F-ATPase gamma subunit</fullName>
    </alternativeName>
</protein>
<dbReference type="Proteomes" id="UP000005439">
    <property type="component" value="Chromosome"/>
</dbReference>
<name>G8TZ20_SULAD</name>
<reference evidence="11 12" key="2">
    <citation type="journal article" date="2012" name="Stand. Genomic Sci.">
        <title>Complete genome sequence of the moderately thermophilic mineral-sulfide-oxidizing firmicute Sulfobacillus acidophilus type strain (NAL(T)).</title>
        <authorList>
            <person name="Anderson I."/>
            <person name="Chertkov O."/>
            <person name="Chen A."/>
            <person name="Saunders E."/>
            <person name="Lapidus A."/>
            <person name="Nolan M."/>
            <person name="Lucas S."/>
            <person name="Hammon N."/>
            <person name="Deshpande S."/>
            <person name="Cheng J.F."/>
            <person name="Han C."/>
            <person name="Tapia R."/>
            <person name="Goodwin L.A."/>
            <person name="Pitluck S."/>
            <person name="Liolios K."/>
            <person name="Pagani I."/>
            <person name="Ivanova N."/>
            <person name="Mikhailova N."/>
            <person name="Pati A."/>
            <person name="Palaniappan K."/>
            <person name="Land M."/>
            <person name="Pan C."/>
            <person name="Rohde M."/>
            <person name="Pukall R."/>
            <person name="Goker M."/>
            <person name="Detter J.C."/>
            <person name="Woyke T."/>
            <person name="Bristow J."/>
            <person name="Eisen J.A."/>
            <person name="Markowitz V."/>
            <person name="Hugenholtz P."/>
            <person name="Kyrpides N.C."/>
            <person name="Klenk H.P."/>
            <person name="Mavromatis K."/>
        </authorList>
    </citation>
    <scope>NUCLEOTIDE SEQUENCE [LARGE SCALE GENOMIC DNA]</scope>
    <source>
        <strain evidence="12">ATCC 700253 / DSM 10332 / NAL</strain>
    </source>
</reference>
<keyword evidence="4 10" id="KW-0813">Transport</keyword>
<dbReference type="GO" id="GO:0046933">
    <property type="term" value="F:proton-transporting ATP synthase activity, rotational mechanism"/>
    <property type="evidence" value="ECO:0007669"/>
    <property type="project" value="UniProtKB-UniRule"/>
</dbReference>
<keyword evidence="9 10" id="KW-0066">ATP synthesis</keyword>
<dbReference type="InterPro" id="IPR035968">
    <property type="entry name" value="ATP_synth_F1_ATPase_gsu"/>
</dbReference>
<gene>
    <name evidence="10" type="primary">atpG</name>
    <name evidence="11" type="ordered locus">Sulac_2829</name>
</gene>
<evidence type="ECO:0000256" key="3">
    <source>
        <dbReference type="ARBA" id="ARBA00007681"/>
    </source>
</evidence>
<evidence type="ECO:0000313" key="11">
    <source>
        <dbReference type="EMBL" id="AEW06290.1"/>
    </source>
</evidence>
<comment type="similarity">
    <text evidence="3 10">Belongs to the ATPase gamma chain family.</text>
</comment>
<dbReference type="Gene3D" id="1.10.287.80">
    <property type="entry name" value="ATP synthase, gamma subunit, helix hairpin domain"/>
    <property type="match status" value="2"/>
</dbReference>
<dbReference type="GO" id="GO:0005524">
    <property type="term" value="F:ATP binding"/>
    <property type="evidence" value="ECO:0007669"/>
    <property type="project" value="UniProtKB-UniRule"/>
</dbReference>
<reference evidence="12" key="1">
    <citation type="submission" date="2011-12" db="EMBL/GenBank/DDBJ databases">
        <title>The complete genome of chromosome of Sulfobacillus acidophilus DSM 10332.</title>
        <authorList>
            <person name="Lucas S."/>
            <person name="Han J."/>
            <person name="Lapidus A."/>
            <person name="Bruce D."/>
            <person name="Goodwin L."/>
            <person name="Pitluck S."/>
            <person name="Peters L."/>
            <person name="Kyrpides N."/>
            <person name="Mavromatis K."/>
            <person name="Ivanova N."/>
            <person name="Mikhailova N."/>
            <person name="Chertkov O."/>
            <person name="Saunders E."/>
            <person name="Detter J.C."/>
            <person name="Tapia R."/>
            <person name="Han C."/>
            <person name="Land M."/>
            <person name="Hauser L."/>
            <person name="Markowitz V."/>
            <person name="Cheng J.-F."/>
            <person name="Hugenholtz P."/>
            <person name="Woyke T."/>
            <person name="Wu D."/>
            <person name="Pukall R."/>
            <person name="Gehrich-Schroeter G."/>
            <person name="Schneider S."/>
            <person name="Klenk H.-P."/>
            <person name="Eisen J.A."/>
        </authorList>
    </citation>
    <scope>NUCLEOTIDE SEQUENCE [LARGE SCALE GENOMIC DNA]</scope>
    <source>
        <strain evidence="12">ATCC 700253 / DSM 10332 / NAL</strain>
    </source>
</reference>
<dbReference type="AlphaFoldDB" id="G8TZ20"/>
<keyword evidence="12" id="KW-1185">Reference proteome</keyword>
<dbReference type="NCBIfam" id="TIGR01146">
    <property type="entry name" value="ATPsyn_F1gamma"/>
    <property type="match status" value="1"/>
</dbReference>
<dbReference type="KEGG" id="sap:Sulac_2829"/>
<dbReference type="SUPFAM" id="SSF52943">
    <property type="entry name" value="ATP synthase (F1-ATPase), gamma subunit"/>
    <property type="match status" value="1"/>
</dbReference>
<dbReference type="EMBL" id="CP003179">
    <property type="protein sequence ID" value="AEW06290.1"/>
    <property type="molecule type" value="Genomic_DNA"/>
</dbReference>
<keyword evidence="6 10" id="KW-0406">Ion transport</keyword>
<comment type="function">
    <text evidence="1 10">Produces ATP from ADP in the presence of a proton gradient across the membrane. The gamma chain is believed to be important in regulating ATPase activity and the flow of protons through the CF(0) complex.</text>
</comment>
<dbReference type="PROSITE" id="PS00153">
    <property type="entry name" value="ATPASE_GAMMA"/>
    <property type="match status" value="1"/>
</dbReference>
<dbReference type="HOGENOM" id="CLU_050669_0_1_9"/>
<proteinExistence type="inferred from homology"/>
<dbReference type="GO" id="GO:0045259">
    <property type="term" value="C:proton-transporting ATP synthase complex"/>
    <property type="evidence" value="ECO:0007669"/>
    <property type="project" value="UniProtKB-KW"/>
</dbReference>
<dbReference type="GO" id="GO:0042777">
    <property type="term" value="P:proton motive force-driven plasma membrane ATP synthesis"/>
    <property type="evidence" value="ECO:0007669"/>
    <property type="project" value="UniProtKB-UniRule"/>
</dbReference>
<dbReference type="InterPro" id="IPR000131">
    <property type="entry name" value="ATP_synth_F1_gsu"/>
</dbReference>
<organism evidence="11 12">
    <name type="scientific">Sulfobacillus acidophilus (strain ATCC 700253 / DSM 10332 / NAL)</name>
    <dbReference type="NCBI Taxonomy" id="679936"/>
    <lineage>
        <taxon>Bacteria</taxon>
        <taxon>Bacillati</taxon>
        <taxon>Bacillota</taxon>
        <taxon>Clostridia</taxon>
        <taxon>Eubacteriales</taxon>
        <taxon>Clostridiales Family XVII. Incertae Sedis</taxon>
        <taxon>Sulfobacillus</taxon>
    </lineage>
</organism>
<evidence type="ECO:0000256" key="2">
    <source>
        <dbReference type="ARBA" id="ARBA00004170"/>
    </source>
</evidence>
<dbReference type="GO" id="GO:0005886">
    <property type="term" value="C:plasma membrane"/>
    <property type="evidence" value="ECO:0007669"/>
    <property type="project" value="UniProtKB-SubCell"/>
</dbReference>
<dbReference type="PRINTS" id="PR00126">
    <property type="entry name" value="ATPASEGAMMA"/>
</dbReference>
<keyword evidence="10" id="KW-1003">Cell membrane</keyword>
<sequence length="290" mass="32738">MAGGLQELRRRIRSVQNTQQITRAMKLVAGAKLRRAEERARASRDYFDQIRAITARAVERSHGLGHPLLEVRPVETASMVVVTSDRGLAGPFNTNVLRRAMLELNHVEAKRKVVFAVGRKGRDFFRYRNVSMIEEFIGLGDDPSYRQARAIADTVMARYLEREVDAVYLTFTRYHNAMSQEPVTLQLLPVVLDEAVKGQDDAGAHMGYVFEPDPQEVFQDLLPRYVEMLIFGALLESKASEQGARMTAMDNASKNAEELIRRLILLRNRLRQAAITREIAELVGGAEALK</sequence>
<comment type="subunit">
    <text evidence="10">F-type ATPases have 2 components, CF(1) - the catalytic core - and CF(0) - the membrane proton channel. CF(1) has five subunits: alpha(3), beta(3), gamma(1), delta(1), epsilon(1). CF(0) has three main subunits: a, b and c.</text>
</comment>
<dbReference type="InterPro" id="IPR023632">
    <property type="entry name" value="ATP_synth_F1_gsu_CS"/>
</dbReference>
<keyword evidence="7 10" id="KW-0472">Membrane</keyword>
<dbReference type="Pfam" id="PF00231">
    <property type="entry name" value="ATP-synt"/>
    <property type="match status" value="1"/>
</dbReference>
<evidence type="ECO:0000256" key="1">
    <source>
        <dbReference type="ARBA" id="ARBA00003456"/>
    </source>
</evidence>
<evidence type="ECO:0000256" key="9">
    <source>
        <dbReference type="ARBA" id="ARBA00023310"/>
    </source>
</evidence>
<evidence type="ECO:0000256" key="4">
    <source>
        <dbReference type="ARBA" id="ARBA00022448"/>
    </source>
</evidence>
<evidence type="ECO:0000256" key="10">
    <source>
        <dbReference type="HAMAP-Rule" id="MF_00815"/>
    </source>
</evidence>
<evidence type="ECO:0000256" key="5">
    <source>
        <dbReference type="ARBA" id="ARBA00022781"/>
    </source>
</evidence>
<comment type="subcellular location">
    <subcellularLocation>
        <location evidence="10">Cell membrane</location>
        <topology evidence="10">Peripheral membrane protein</topology>
    </subcellularLocation>
    <subcellularLocation>
        <location evidence="2">Membrane</location>
        <topology evidence="2">Peripheral membrane protein</topology>
    </subcellularLocation>
</comment>
<evidence type="ECO:0000256" key="7">
    <source>
        <dbReference type="ARBA" id="ARBA00023136"/>
    </source>
</evidence>
<keyword evidence="8 10" id="KW-0139">CF(1)</keyword>
<dbReference type="HAMAP" id="MF_00815">
    <property type="entry name" value="ATP_synth_gamma_bact"/>
    <property type="match status" value="1"/>
</dbReference>
<dbReference type="Gene3D" id="3.40.1380.10">
    <property type="match status" value="1"/>
</dbReference>
<evidence type="ECO:0000256" key="8">
    <source>
        <dbReference type="ARBA" id="ARBA00023196"/>
    </source>
</evidence>
<evidence type="ECO:0000256" key="6">
    <source>
        <dbReference type="ARBA" id="ARBA00023065"/>
    </source>
</evidence>
<dbReference type="CDD" id="cd12151">
    <property type="entry name" value="F1-ATPase_gamma"/>
    <property type="match status" value="1"/>
</dbReference>
<dbReference type="PANTHER" id="PTHR11693:SF22">
    <property type="entry name" value="ATP SYNTHASE SUBUNIT GAMMA, MITOCHONDRIAL"/>
    <property type="match status" value="1"/>
</dbReference>
<dbReference type="PANTHER" id="PTHR11693">
    <property type="entry name" value="ATP SYNTHASE GAMMA CHAIN"/>
    <property type="match status" value="1"/>
</dbReference>